<dbReference type="SUPFAM" id="SSF81345">
    <property type="entry name" value="ABC transporter involved in vitamin B12 uptake, BtuC"/>
    <property type="match status" value="1"/>
</dbReference>
<name>A0ABT2J946_9PSEU</name>
<proteinExistence type="inferred from homology"/>
<dbReference type="CDD" id="cd06550">
    <property type="entry name" value="TM_ABC_iron-siderophores_like"/>
    <property type="match status" value="1"/>
</dbReference>
<sequence>MAVGAQALSPARVWEALVSGGGAPADLIVHEVRVPRMVLALAVGAALAVGGALVQTMTRNPLAEPGLLGVTAGAGFAVTVGSALGVAGSQYARLTLAVVGAVGAALVVFAVGRAAPLRLLLAGVALSAVLAGISLGLRLMLPDTLDRYRFWTVGSLAGREQLALTVPLLVIAAALIGAVAAARPLSALVLGDDVARELGTNVARTRVAVVALVTVLAGAATAVAGPIAFVGLIVPHLARRLAGGSIPWLVAFTMVLGPVLMLVSDVGSRVLLPTGEVPVAVVTSVLGGPVLIWVVRRYGAAAL</sequence>
<feature type="transmembrane region" description="Helical" evidence="8">
    <location>
        <begin position="119"/>
        <end position="141"/>
    </location>
</feature>
<keyword evidence="6 8" id="KW-1133">Transmembrane helix</keyword>
<evidence type="ECO:0000256" key="6">
    <source>
        <dbReference type="ARBA" id="ARBA00022989"/>
    </source>
</evidence>
<evidence type="ECO:0000256" key="8">
    <source>
        <dbReference type="SAM" id="Phobius"/>
    </source>
</evidence>
<evidence type="ECO:0000256" key="3">
    <source>
        <dbReference type="ARBA" id="ARBA00022448"/>
    </source>
</evidence>
<comment type="caution">
    <text evidence="9">The sequence shown here is derived from an EMBL/GenBank/DDBJ whole genome shotgun (WGS) entry which is preliminary data.</text>
</comment>
<dbReference type="PANTHER" id="PTHR30472">
    <property type="entry name" value="FERRIC ENTEROBACTIN TRANSPORT SYSTEM PERMEASE PROTEIN"/>
    <property type="match status" value="1"/>
</dbReference>
<dbReference type="Gene3D" id="1.10.3470.10">
    <property type="entry name" value="ABC transporter involved in vitamin B12 uptake, BtuC"/>
    <property type="match status" value="1"/>
</dbReference>
<keyword evidence="7 8" id="KW-0472">Membrane</keyword>
<keyword evidence="3" id="KW-0813">Transport</keyword>
<evidence type="ECO:0000256" key="5">
    <source>
        <dbReference type="ARBA" id="ARBA00022692"/>
    </source>
</evidence>
<reference evidence="9 10" key="1">
    <citation type="submission" date="2021-02" db="EMBL/GenBank/DDBJ databases">
        <title>Actinophytocola xerophila sp. nov., isolated from soil of cotton cropping field.</title>
        <authorList>
            <person name="Huang R."/>
            <person name="Chen X."/>
            <person name="Ge X."/>
            <person name="Liu W."/>
        </authorList>
    </citation>
    <scope>NUCLEOTIDE SEQUENCE [LARGE SCALE GENOMIC DNA]</scope>
    <source>
        <strain evidence="9 10">S1-96</strain>
    </source>
</reference>
<dbReference type="EMBL" id="JAFFZE010000012">
    <property type="protein sequence ID" value="MCT2584390.1"/>
    <property type="molecule type" value="Genomic_DNA"/>
</dbReference>
<keyword evidence="4" id="KW-1003">Cell membrane</keyword>
<evidence type="ECO:0000313" key="10">
    <source>
        <dbReference type="Proteomes" id="UP001156441"/>
    </source>
</evidence>
<dbReference type="InterPro" id="IPR000522">
    <property type="entry name" value="ABC_transptr_permease_BtuC"/>
</dbReference>
<feature type="transmembrane region" description="Helical" evidence="8">
    <location>
        <begin position="246"/>
        <end position="263"/>
    </location>
</feature>
<evidence type="ECO:0000256" key="2">
    <source>
        <dbReference type="ARBA" id="ARBA00007935"/>
    </source>
</evidence>
<feature type="transmembrane region" description="Helical" evidence="8">
    <location>
        <begin position="66"/>
        <end position="87"/>
    </location>
</feature>
<evidence type="ECO:0000256" key="7">
    <source>
        <dbReference type="ARBA" id="ARBA00023136"/>
    </source>
</evidence>
<evidence type="ECO:0000256" key="4">
    <source>
        <dbReference type="ARBA" id="ARBA00022475"/>
    </source>
</evidence>
<evidence type="ECO:0000256" key="1">
    <source>
        <dbReference type="ARBA" id="ARBA00004651"/>
    </source>
</evidence>
<dbReference type="PANTHER" id="PTHR30472:SF1">
    <property type="entry name" value="FE(3+) DICITRATE TRANSPORT SYSTEM PERMEASE PROTEIN FECC-RELATED"/>
    <property type="match status" value="1"/>
</dbReference>
<evidence type="ECO:0000313" key="9">
    <source>
        <dbReference type="EMBL" id="MCT2584390.1"/>
    </source>
</evidence>
<feature type="transmembrane region" description="Helical" evidence="8">
    <location>
        <begin position="94"/>
        <end position="113"/>
    </location>
</feature>
<feature type="transmembrane region" description="Helical" evidence="8">
    <location>
        <begin position="37"/>
        <end position="54"/>
    </location>
</feature>
<comment type="subcellular location">
    <subcellularLocation>
        <location evidence="1">Cell membrane</location>
        <topology evidence="1">Multi-pass membrane protein</topology>
    </subcellularLocation>
</comment>
<keyword evidence="5 8" id="KW-0812">Transmembrane</keyword>
<dbReference type="RefSeq" id="WP_375546508.1">
    <property type="nucleotide sequence ID" value="NZ_JAFFZE010000012.1"/>
</dbReference>
<feature type="transmembrane region" description="Helical" evidence="8">
    <location>
        <begin position="207"/>
        <end position="234"/>
    </location>
</feature>
<feature type="transmembrane region" description="Helical" evidence="8">
    <location>
        <begin position="275"/>
        <end position="295"/>
    </location>
</feature>
<comment type="similarity">
    <text evidence="2">Belongs to the binding-protein-dependent transport system permease family. FecCD subfamily.</text>
</comment>
<dbReference type="InterPro" id="IPR037294">
    <property type="entry name" value="ABC_BtuC-like"/>
</dbReference>
<dbReference type="Proteomes" id="UP001156441">
    <property type="component" value="Unassembled WGS sequence"/>
</dbReference>
<protein>
    <submittedName>
        <fullName evidence="9">Iron ABC transporter permease</fullName>
    </submittedName>
</protein>
<keyword evidence="10" id="KW-1185">Reference proteome</keyword>
<dbReference type="Pfam" id="PF01032">
    <property type="entry name" value="FecCD"/>
    <property type="match status" value="1"/>
</dbReference>
<accession>A0ABT2J946</accession>
<feature type="transmembrane region" description="Helical" evidence="8">
    <location>
        <begin position="162"/>
        <end position="182"/>
    </location>
</feature>
<gene>
    <name evidence="9" type="ORF">JT362_14790</name>
</gene>
<organism evidence="9 10">
    <name type="scientific">Actinophytocola gossypii</name>
    <dbReference type="NCBI Taxonomy" id="2812003"/>
    <lineage>
        <taxon>Bacteria</taxon>
        <taxon>Bacillati</taxon>
        <taxon>Actinomycetota</taxon>
        <taxon>Actinomycetes</taxon>
        <taxon>Pseudonocardiales</taxon>
        <taxon>Pseudonocardiaceae</taxon>
    </lineage>
</organism>